<dbReference type="PROSITE" id="PS50082">
    <property type="entry name" value="WD_REPEATS_2"/>
    <property type="match status" value="1"/>
</dbReference>
<feature type="region of interest" description="Disordered" evidence="9">
    <location>
        <begin position="136"/>
        <end position="224"/>
    </location>
</feature>
<comment type="function">
    <text evidence="1">Specifically binds 5-hydroxymethylcytosine (5hmC), suggesting that it acts as a specific reader of 5hmC.</text>
</comment>
<dbReference type="InterPro" id="IPR019775">
    <property type="entry name" value="WD40_repeat_CS"/>
</dbReference>
<dbReference type="InterPro" id="IPR015943">
    <property type="entry name" value="WD40/YVTN_repeat-like_dom_sf"/>
</dbReference>
<dbReference type="InterPro" id="IPR001680">
    <property type="entry name" value="WD40_rpt"/>
</dbReference>
<evidence type="ECO:0000256" key="7">
    <source>
        <dbReference type="ARBA" id="ARBA00023125"/>
    </source>
</evidence>
<dbReference type="SUPFAM" id="SSF50978">
    <property type="entry name" value="WD40 repeat-like"/>
    <property type="match status" value="1"/>
</dbReference>
<dbReference type="PANTHER" id="PTHR14773:SF0">
    <property type="entry name" value="WD REPEAT-CONTAINING PROTEIN 76"/>
    <property type="match status" value="1"/>
</dbReference>
<keyword evidence="4 8" id="KW-0853">WD repeat</keyword>
<feature type="compositionally biased region" description="Basic and acidic residues" evidence="9">
    <location>
        <begin position="147"/>
        <end position="160"/>
    </location>
</feature>
<keyword evidence="7" id="KW-0238">DNA-binding</keyword>
<sequence length="609" mass="67325">MAPQVKMTEYERQRLENIRRNGEMMAALNLQSRAAELSAASKRQKVETKTYKVDAEKKPKVETPVVMRRSLRTRGLPPDLKGLSNEDSGSPVAVTESPKKNPKVSPRDAGPISMRDAYRGLGSDHAFRETVSRFSESNETGFSSPEGFDKLKGHKGEDLRGSAVGLGGNVKRENDGGDSVDVGLSEGRRYNMAMDEESDGVKGCKQENPFDSKVGGGESFPSIHNIKRENGDKALGSSVLKVENIAKKEESDGAEGCKVGTLCDPKRNESDNLPMSLDIVCQGDDKALMDINRLTLNKKNVARVVPGRIMSIKFFPTPNMRMIAVGNKFGNVGFWNMESPEDDDEDGIYLYHTHSGPVSGISIPEFNLSKMFTCCYDGFLRLMDVEKEIFDLVYVTDEAIFSLCQRPDNASCLYFAEGRGGLKFWDERTGKSSSSWDLHEDRINTIDFNPKNPSIMATSSTDGTACIWDLRNIGRGRLKNIRSVDHKKAVHSAYFSPSGSFLATSSFDNSVGIASGTDFEETSVVFHNNKTSRWISSFKAIWGWDDSYIFTGNMKRAVDIISQSRKSIIWRLESPYITAIPCRFAAHPSEVGTLAGATSGGQVYTWTLQ</sequence>
<accession>A0A218WJZ7</accession>
<feature type="compositionally biased region" description="Basic and acidic residues" evidence="9">
    <location>
        <begin position="199"/>
        <end position="210"/>
    </location>
</feature>
<evidence type="ECO:0000256" key="9">
    <source>
        <dbReference type="SAM" id="MobiDB-lite"/>
    </source>
</evidence>
<comment type="similarity">
    <text evidence="2">Belongs to the WD repeat DDB2/WDR76 family.</text>
</comment>
<dbReference type="PANTHER" id="PTHR14773">
    <property type="entry name" value="WD REPEAT-CONTAINING PROTEIN 76"/>
    <property type="match status" value="1"/>
</dbReference>
<dbReference type="PROSITE" id="PS50294">
    <property type="entry name" value="WD_REPEATS_REGION"/>
    <property type="match status" value="1"/>
</dbReference>
<feature type="region of interest" description="Disordered" evidence="9">
    <location>
        <begin position="39"/>
        <end position="113"/>
    </location>
</feature>
<dbReference type="GO" id="GO:0006974">
    <property type="term" value="P:DNA damage response"/>
    <property type="evidence" value="ECO:0007669"/>
    <property type="project" value="UniProtKB-KW"/>
</dbReference>
<evidence type="ECO:0000256" key="2">
    <source>
        <dbReference type="ARBA" id="ARBA00005434"/>
    </source>
</evidence>
<dbReference type="Gene3D" id="2.130.10.10">
    <property type="entry name" value="YVTN repeat-like/Quinoprotein amine dehydrogenase"/>
    <property type="match status" value="1"/>
</dbReference>
<dbReference type="GO" id="GO:2000001">
    <property type="term" value="P:regulation of DNA damage checkpoint"/>
    <property type="evidence" value="ECO:0007669"/>
    <property type="project" value="TreeGrafter"/>
</dbReference>
<proteinExistence type="inferred from homology"/>
<keyword evidence="6" id="KW-0227">DNA damage</keyword>
<evidence type="ECO:0000256" key="5">
    <source>
        <dbReference type="ARBA" id="ARBA00022737"/>
    </source>
</evidence>
<dbReference type="AlphaFoldDB" id="A0A218WJZ7"/>
<reference evidence="11" key="1">
    <citation type="journal article" date="2017" name="Plant J.">
        <title>The pomegranate (Punica granatum L.) genome and the genomics of punicalagin biosynthesis.</title>
        <authorList>
            <person name="Qin G."/>
            <person name="Xu C."/>
            <person name="Ming R."/>
            <person name="Tang H."/>
            <person name="Guyot R."/>
            <person name="Kramer E.M."/>
            <person name="Hu Y."/>
            <person name="Yi X."/>
            <person name="Qi Y."/>
            <person name="Xu X."/>
            <person name="Gao Z."/>
            <person name="Pan H."/>
            <person name="Jian J."/>
            <person name="Tian Y."/>
            <person name="Yue Z."/>
            <person name="Xu Y."/>
        </authorList>
    </citation>
    <scope>NUCLEOTIDE SEQUENCE [LARGE SCALE GENOMIC DNA]</scope>
    <source>
        <strain evidence="11">cv. Dabenzi</strain>
    </source>
</reference>
<name>A0A218WJZ7_PUNGR</name>
<evidence type="ECO:0000256" key="6">
    <source>
        <dbReference type="ARBA" id="ARBA00022763"/>
    </source>
</evidence>
<organism evidence="10 11">
    <name type="scientific">Punica granatum</name>
    <name type="common">Pomegranate</name>
    <dbReference type="NCBI Taxonomy" id="22663"/>
    <lineage>
        <taxon>Eukaryota</taxon>
        <taxon>Viridiplantae</taxon>
        <taxon>Streptophyta</taxon>
        <taxon>Embryophyta</taxon>
        <taxon>Tracheophyta</taxon>
        <taxon>Spermatophyta</taxon>
        <taxon>Magnoliopsida</taxon>
        <taxon>eudicotyledons</taxon>
        <taxon>Gunneridae</taxon>
        <taxon>Pentapetalae</taxon>
        <taxon>rosids</taxon>
        <taxon>malvids</taxon>
        <taxon>Myrtales</taxon>
        <taxon>Lythraceae</taxon>
        <taxon>Punica</taxon>
    </lineage>
</organism>
<feature type="compositionally biased region" description="Basic and acidic residues" evidence="9">
    <location>
        <begin position="44"/>
        <end position="61"/>
    </location>
</feature>
<dbReference type="GO" id="GO:0003677">
    <property type="term" value="F:DNA binding"/>
    <property type="evidence" value="ECO:0007669"/>
    <property type="project" value="UniProtKB-KW"/>
</dbReference>
<evidence type="ECO:0000256" key="3">
    <source>
        <dbReference type="ARBA" id="ARBA00021234"/>
    </source>
</evidence>
<comment type="caution">
    <text evidence="10">The sequence shown here is derived from an EMBL/GenBank/DDBJ whole genome shotgun (WGS) entry which is preliminary data.</text>
</comment>
<evidence type="ECO:0000256" key="4">
    <source>
        <dbReference type="ARBA" id="ARBA00022574"/>
    </source>
</evidence>
<dbReference type="EMBL" id="MTKT01003978">
    <property type="protein sequence ID" value="OWM72838.1"/>
    <property type="molecule type" value="Genomic_DNA"/>
</dbReference>
<dbReference type="GO" id="GO:0005634">
    <property type="term" value="C:nucleus"/>
    <property type="evidence" value="ECO:0007669"/>
    <property type="project" value="TreeGrafter"/>
</dbReference>
<dbReference type="SMART" id="SM00320">
    <property type="entry name" value="WD40"/>
    <property type="match status" value="3"/>
</dbReference>
<evidence type="ECO:0000256" key="8">
    <source>
        <dbReference type="PROSITE-ProRule" id="PRU00221"/>
    </source>
</evidence>
<dbReference type="InterPro" id="IPR050853">
    <property type="entry name" value="WD_repeat_DNA-damage-binding"/>
</dbReference>
<protein>
    <recommendedName>
        <fullName evidence="3">WD repeat-containing protein 76</fullName>
    </recommendedName>
</protein>
<dbReference type="FunFam" id="2.130.10.10:FF:000180">
    <property type="entry name" value="WD repeat-containing protein 76"/>
    <property type="match status" value="1"/>
</dbReference>
<dbReference type="InterPro" id="IPR036322">
    <property type="entry name" value="WD40_repeat_dom_sf"/>
</dbReference>
<feature type="repeat" description="WD" evidence="8">
    <location>
        <begin position="436"/>
        <end position="472"/>
    </location>
</feature>
<keyword evidence="5" id="KW-0677">Repeat</keyword>
<evidence type="ECO:0000313" key="11">
    <source>
        <dbReference type="Proteomes" id="UP000197138"/>
    </source>
</evidence>
<gene>
    <name evidence="10" type="ORF">CDL15_Pgr021144</name>
</gene>
<dbReference type="PROSITE" id="PS00678">
    <property type="entry name" value="WD_REPEATS_1"/>
    <property type="match status" value="1"/>
</dbReference>
<dbReference type="Pfam" id="PF00400">
    <property type="entry name" value="WD40"/>
    <property type="match status" value="2"/>
</dbReference>
<dbReference type="Proteomes" id="UP000197138">
    <property type="component" value="Unassembled WGS sequence"/>
</dbReference>
<evidence type="ECO:0000256" key="1">
    <source>
        <dbReference type="ARBA" id="ARBA00002530"/>
    </source>
</evidence>
<evidence type="ECO:0000313" key="10">
    <source>
        <dbReference type="EMBL" id="OWM72838.1"/>
    </source>
</evidence>